<comment type="caution">
    <text evidence="2">The sequence shown here is derived from an EMBL/GenBank/DDBJ whole genome shotgun (WGS) entry which is preliminary data.</text>
</comment>
<reference evidence="2" key="1">
    <citation type="submission" date="2020-11" db="EMBL/GenBank/DDBJ databases">
        <title>Sequencing the genomes of 1000 actinobacteria strains.</title>
        <authorList>
            <person name="Klenk H.-P."/>
        </authorList>
    </citation>
    <scope>NUCLEOTIDE SEQUENCE</scope>
    <source>
        <strain evidence="2">DSM 43175</strain>
    </source>
</reference>
<dbReference type="RefSeq" id="WP_197015353.1">
    <property type="nucleotide sequence ID" value="NZ_BAABES010000015.1"/>
</dbReference>
<organism evidence="2 3">
    <name type="scientific">Actinomadura viridis</name>
    <dbReference type="NCBI Taxonomy" id="58110"/>
    <lineage>
        <taxon>Bacteria</taxon>
        <taxon>Bacillati</taxon>
        <taxon>Actinomycetota</taxon>
        <taxon>Actinomycetes</taxon>
        <taxon>Streptosporangiales</taxon>
        <taxon>Thermomonosporaceae</taxon>
        <taxon>Actinomadura</taxon>
    </lineage>
</organism>
<proteinExistence type="predicted"/>
<feature type="region of interest" description="Disordered" evidence="1">
    <location>
        <begin position="341"/>
        <end position="360"/>
    </location>
</feature>
<feature type="region of interest" description="Disordered" evidence="1">
    <location>
        <begin position="280"/>
        <end position="302"/>
    </location>
</feature>
<feature type="compositionally biased region" description="Polar residues" evidence="1">
    <location>
        <begin position="281"/>
        <end position="291"/>
    </location>
</feature>
<protein>
    <submittedName>
        <fullName evidence="2">Uncharacterized protein</fullName>
    </submittedName>
</protein>
<sequence>MNLTEEEINGRLEEIAEPIRALLPPGWNEAWLTYHALGSFETARLICHQGGGTMWTLPRSGVFESLRDLRRDCHTPETGTWSILRLDLHSQGGWEVATEPLEDFRWKAEVTAADCARELAEFPRPPSLVPEWVARLADAQRDADAFDPGTILRRPLPEGELLGEDRRHYFERARAKLRAFLPADHERVRFGRLEEGCWSVVPSGTSWLAVHYADGRADPVVAFPEFGAALVHAAARVLVESGLSVDSALLRTADVLHHKKTRAGVDAWVFGDAGRDAHDLTSFSPRPSTGAESEPSIDLGPLSSRPGGYFVCRTGPPPETGSYITARKVFELALARELPPAPSAPAAKEAKQPSRVEPRMEPVRPAPRYVLPVGTYVDAYEHHDQNRVYRIGTPRYRRGQFNRTKEDAYHVYRVEKPLLAAPTRLSAFPTTSEEEMAERASTDQGQGYYLGSDIDELVRSGHLREMTGSGGEPVPEPGRVVTEVRRTYEMSQPASDAGALRQQPRPFDQERYDELQSRLGRILAEIAPQGWRRIDLQIRMTTAVSEVALTVMKEDGRYAEVEPPRNLTEIAAELRSMMYRPDEGTWFSMRYMMDPPDAYWTSFNTDFDPFWDPPVPAKVWEHDLRVFPRSAEHIPGWLRESLEADD</sequence>
<evidence type="ECO:0000256" key="1">
    <source>
        <dbReference type="SAM" id="MobiDB-lite"/>
    </source>
</evidence>
<evidence type="ECO:0000313" key="3">
    <source>
        <dbReference type="Proteomes" id="UP000614047"/>
    </source>
</evidence>
<dbReference type="SUPFAM" id="SSF160424">
    <property type="entry name" value="BH3703-like"/>
    <property type="match status" value="2"/>
</dbReference>
<dbReference type="InterPro" id="IPR036170">
    <property type="entry name" value="YezG-like_sf"/>
</dbReference>
<gene>
    <name evidence="2" type="ORF">IW256_007381</name>
</gene>
<keyword evidence="3" id="KW-1185">Reference proteome</keyword>
<dbReference type="EMBL" id="JADOUA010000001">
    <property type="protein sequence ID" value="MBG6093268.1"/>
    <property type="molecule type" value="Genomic_DNA"/>
</dbReference>
<feature type="compositionally biased region" description="Basic and acidic residues" evidence="1">
    <location>
        <begin position="348"/>
        <end position="360"/>
    </location>
</feature>
<evidence type="ECO:0000313" key="2">
    <source>
        <dbReference type="EMBL" id="MBG6093268.1"/>
    </source>
</evidence>
<accession>A0A931DR68</accession>
<dbReference type="AlphaFoldDB" id="A0A931DR68"/>
<dbReference type="Proteomes" id="UP000614047">
    <property type="component" value="Unassembled WGS sequence"/>
</dbReference>
<name>A0A931DR68_9ACTN</name>